<dbReference type="InterPro" id="IPR018774">
    <property type="entry name" value="Phage_Mu_GpT"/>
</dbReference>
<dbReference type="AlphaFoldDB" id="A0A1G5V006"/>
<gene>
    <name evidence="2" type="ORF">SAMN02927914_00121</name>
</gene>
<organism evidence="2 3">
    <name type="scientific">Mesorhizobium qingshengii</name>
    <dbReference type="NCBI Taxonomy" id="1165689"/>
    <lineage>
        <taxon>Bacteria</taxon>
        <taxon>Pseudomonadati</taxon>
        <taxon>Pseudomonadota</taxon>
        <taxon>Alphaproteobacteria</taxon>
        <taxon>Hyphomicrobiales</taxon>
        <taxon>Phyllobacteriaceae</taxon>
        <taxon>Mesorhizobium</taxon>
    </lineage>
</organism>
<evidence type="ECO:0000313" key="3">
    <source>
        <dbReference type="Proteomes" id="UP000198588"/>
    </source>
</evidence>
<evidence type="ECO:0000313" key="2">
    <source>
        <dbReference type="EMBL" id="SDA39184.1"/>
    </source>
</evidence>
<proteinExistence type="predicted"/>
<dbReference type="Proteomes" id="UP000198588">
    <property type="component" value="Unassembled WGS sequence"/>
</dbReference>
<dbReference type="STRING" id="1165689.SAMN02927914_00121"/>
<reference evidence="2 3" key="1">
    <citation type="submission" date="2016-10" db="EMBL/GenBank/DDBJ databases">
        <authorList>
            <person name="de Groot N.N."/>
        </authorList>
    </citation>
    <scope>NUCLEOTIDE SEQUENCE [LARGE SCALE GENOMIC DNA]</scope>
    <source>
        <strain evidence="2 3">CGMCC 1.12097</strain>
    </source>
</reference>
<protein>
    <submittedName>
        <fullName evidence="2">Mu-like prophage major head subunit gpT</fullName>
    </submittedName>
</protein>
<dbReference type="Pfam" id="PF10124">
    <property type="entry name" value="Mu-like_gpT"/>
    <property type="match status" value="1"/>
</dbReference>
<evidence type="ECO:0000259" key="1">
    <source>
        <dbReference type="Pfam" id="PF10124"/>
    </source>
</evidence>
<feature type="domain" description="Bacteriophage Mu GpT" evidence="1">
    <location>
        <begin position="8"/>
        <end position="296"/>
    </location>
</feature>
<name>A0A1G5V006_9HYPH</name>
<dbReference type="RefSeq" id="WP_091574695.1">
    <property type="nucleotide sequence ID" value="NZ_FMXM01000002.1"/>
</dbReference>
<sequence>MKITSAALDALRVGFKTTFQAGLGAAASQQARVAMKVNSTNKSERYGWLQNIPGIREWIGDRLVQNLGEYDYEIKNRPFEQTIGVDRDDIEDDSLGTYGPLFQMMGDNVALFPDTLVWPLLKAGFTTSCFDGQYFFDTDHPVIQADGSTASVANTDGGAGTPWFLLCTKKPIKPIIYQERRSFDFVSKDKPTDDNVFNQKKFLYGVDGRANVGFGLWQLGWGSKQTLDAAHYEAARAAIGSFKADYGQPLGLVPDLLVVPSSLEGAGRKILQSQLVNGGESNPWAGTAELLVVPWLA</sequence>
<dbReference type="EMBL" id="FMXM01000002">
    <property type="protein sequence ID" value="SDA39184.1"/>
    <property type="molecule type" value="Genomic_DNA"/>
</dbReference>
<accession>A0A1G5V006</accession>
<dbReference type="OrthoDB" id="9804833at2"/>